<dbReference type="InterPro" id="IPR016924">
    <property type="entry name" value="UCP029543"/>
</dbReference>
<evidence type="ECO:0000256" key="1">
    <source>
        <dbReference type="SAM" id="Phobius"/>
    </source>
</evidence>
<accession>A0ABQ3H6K7</accession>
<keyword evidence="1" id="KW-0812">Transmembrane</keyword>
<organism evidence="2 3">
    <name type="scientific">Vogesella fluminis</name>
    <dbReference type="NCBI Taxonomy" id="1069161"/>
    <lineage>
        <taxon>Bacteria</taxon>
        <taxon>Pseudomonadati</taxon>
        <taxon>Pseudomonadota</taxon>
        <taxon>Betaproteobacteria</taxon>
        <taxon>Neisseriales</taxon>
        <taxon>Chromobacteriaceae</taxon>
        <taxon>Vogesella</taxon>
    </lineage>
</organism>
<dbReference type="Pfam" id="PF20332">
    <property type="entry name" value="DUF6627"/>
    <property type="match status" value="1"/>
</dbReference>
<name>A0ABQ3H6K7_9NEIS</name>
<feature type="transmembrane region" description="Helical" evidence="1">
    <location>
        <begin position="118"/>
        <end position="141"/>
    </location>
</feature>
<proteinExistence type="predicted"/>
<dbReference type="NCBIfam" id="NF033919">
    <property type="entry name" value="PA2779_fam"/>
    <property type="match status" value="1"/>
</dbReference>
<dbReference type="EMBL" id="BMYP01000007">
    <property type="protein sequence ID" value="GHD73255.1"/>
    <property type="molecule type" value="Genomic_DNA"/>
</dbReference>
<gene>
    <name evidence="2" type="ORF">GCM10011419_07750</name>
</gene>
<dbReference type="Proteomes" id="UP000662678">
    <property type="component" value="Unassembled WGS sequence"/>
</dbReference>
<keyword evidence="1" id="KW-0472">Membrane</keyword>
<comment type="caution">
    <text evidence="2">The sequence shown here is derived from an EMBL/GenBank/DDBJ whole genome shotgun (WGS) entry which is preliminary data.</text>
</comment>
<evidence type="ECO:0000313" key="2">
    <source>
        <dbReference type="EMBL" id="GHD73255.1"/>
    </source>
</evidence>
<evidence type="ECO:0000313" key="3">
    <source>
        <dbReference type="Proteomes" id="UP000662678"/>
    </source>
</evidence>
<keyword evidence="3" id="KW-1185">Reference proteome</keyword>
<keyword evidence="1" id="KW-1133">Transmembrane helix</keyword>
<dbReference type="InterPro" id="IPR046735">
    <property type="entry name" value="PA2779-like"/>
</dbReference>
<evidence type="ECO:0008006" key="4">
    <source>
        <dbReference type="Google" id="ProtNLM"/>
    </source>
</evidence>
<protein>
    <recommendedName>
        <fullName evidence="4">PA2779 family protein</fullName>
    </recommendedName>
</protein>
<sequence length="151" mass="16391">MSYGMRRGVFCFLILHEEHIMKRFQRTLALVVCCSMLNLSLLQSAHAVMVSTEEVARLAVTGAPDPGHARLAAVLARDNVRSEMERLGIDPASAQERVAALTDEEAASLADQIDKAPAGGIIGAILLVFFVLLVTDILGLTKVFPFTRSVR</sequence>
<dbReference type="PIRSF" id="PIRSF029543">
    <property type="entry name" value="UCP029543"/>
    <property type="match status" value="1"/>
</dbReference>
<reference evidence="3" key="1">
    <citation type="journal article" date="2019" name="Int. J. Syst. Evol. Microbiol.">
        <title>The Global Catalogue of Microorganisms (GCM) 10K type strain sequencing project: providing services to taxonomists for standard genome sequencing and annotation.</title>
        <authorList>
            <consortium name="The Broad Institute Genomics Platform"/>
            <consortium name="The Broad Institute Genome Sequencing Center for Infectious Disease"/>
            <person name="Wu L."/>
            <person name="Ma J."/>
        </authorList>
    </citation>
    <scope>NUCLEOTIDE SEQUENCE [LARGE SCALE GENOMIC DNA]</scope>
    <source>
        <strain evidence="3">KCTC 23713</strain>
    </source>
</reference>